<keyword evidence="7 12" id="KW-0659">Purine metabolism</keyword>
<evidence type="ECO:0000256" key="8">
    <source>
        <dbReference type="ARBA" id="ARBA00023002"/>
    </source>
</evidence>
<dbReference type="PANTHER" id="PTHR42874:SF1">
    <property type="entry name" value="URICASE"/>
    <property type="match status" value="1"/>
</dbReference>
<evidence type="ECO:0000256" key="4">
    <source>
        <dbReference type="ARBA" id="ARBA00009760"/>
    </source>
</evidence>
<feature type="binding site" evidence="13">
    <location>
        <position position="63"/>
    </location>
    <ligand>
        <name>O2</name>
        <dbReference type="ChEBI" id="CHEBI:15379"/>
    </ligand>
</feature>
<evidence type="ECO:0000256" key="1">
    <source>
        <dbReference type="ARBA" id="ARBA00003860"/>
    </source>
</evidence>
<comment type="pathway">
    <text evidence="3 12">Purine metabolism; urate degradation; (S)-allantoin from urate: step 1/3.</text>
</comment>
<dbReference type="PIRSF" id="PIRSF000241">
    <property type="entry name" value="Urate_oxidase"/>
    <property type="match status" value="1"/>
</dbReference>
<evidence type="ECO:0000256" key="11">
    <source>
        <dbReference type="ARBA" id="ARBA00048818"/>
    </source>
</evidence>
<dbReference type="PANTHER" id="PTHR42874">
    <property type="entry name" value="URICASE"/>
    <property type="match status" value="1"/>
</dbReference>
<dbReference type="Proteomes" id="UP000472275">
    <property type="component" value="Chromosome 12"/>
</dbReference>
<evidence type="ECO:0000256" key="5">
    <source>
        <dbReference type="ARBA" id="ARBA00012598"/>
    </source>
</evidence>
<sequence>MLSLRRYHYQVLNCEYGKNTIKFLRLHREGKKHFVKEVEVCTHLRLTSAQEYLEGNNSLVIPTDTIKNIVLVLAKKNGIPTLEQFAIDICKHFMTTFCQVAYVKTYVQEVPWQRLHEVSKILIHSICLCWTHIVSYFWITGPLVVFAGIKDLKLMKTTQSGFEGFYKNEHTTLPERHDRILCGELFCKWSYGECKDFDFDCIWYTNKICECILEAFAGPPDCGEYSPSYQKTVNSIQMLVLSKVQVIEVILNNTFYNVVDMKNLGLTNDKEVSKCSKYNLPGLFRNTQPKSIAAVLHRAELK</sequence>
<feature type="binding site" evidence="13">
    <location>
        <position position="64"/>
    </location>
    <ligand>
        <name>urate</name>
        <dbReference type="ChEBI" id="CHEBI:17775"/>
    </ligand>
</feature>
<evidence type="ECO:0000313" key="16">
    <source>
        <dbReference type="Proteomes" id="UP000472275"/>
    </source>
</evidence>
<accession>A0A663E092</accession>
<proteinExistence type="inferred from homology"/>
<reference evidence="15" key="2">
    <citation type="submission" date="2025-09" db="UniProtKB">
        <authorList>
            <consortium name="Ensembl"/>
        </authorList>
    </citation>
    <scope>IDENTIFICATION</scope>
</reference>
<evidence type="ECO:0000256" key="6">
    <source>
        <dbReference type="ARBA" id="ARBA00017098"/>
    </source>
</evidence>
<keyword evidence="8 12" id="KW-0560">Oxidoreductase</keyword>
<gene>
    <name evidence="15" type="primary">LOC115349367</name>
</gene>
<dbReference type="GeneTree" id="ENSGT00940000153229"/>
<comment type="subcellular location">
    <subcellularLocation>
        <location evidence="2 12">Peroxisome</location>
    </subcellularLocation>
</comment>
<feature type="binding site" evidence="13">
    <location>
        <position position="179"/>
    </location>
    <ligand>
        <name>5-hydroxyisourate</name>
        <dbReference type="ChEBI" id="CHEBI:18072"/>
    </ligand>
</feature>
<evidence type="ECO:0000256" key="12">
    <source>
        <dbReference type="PIRNR" id="PIRNR000241"/>
    </source>
</evidence>
<dbReference type="GO" id="GO:0019628">
    <property type="term" value="P:urate catabolic process"/>
    <property type="evidence" value="ECO:0007669"/>
    <property type="project" value="UniProtKB-UniPathway"/>
</dbReference>
<dbReference type="Ensembl" id="ENSACCT00020005647.1">
    <property type="protein sequence ID" value="ENSACCP00020005416.1"/>
    <property type="gene ID" value="ENSACCG00020003719.1"/>
</dbReference>
<dbReference type="Gene3D" id="3.10.270.10">
    <property type="entry name" value="Urate Oxidase"/>
    <property type="match status" value="1"/>
</dbReference>
<dbReference type="UniPathway" id="UPA00394">
    <property type="reaction ID" value="UER00650"/>
</dbReference>
<feature type="binding site" evidence="13">
    <location>
        <position position="230"/>
    </location>
    <ligand>
        <name>urate</name>
        <dbReference type="ChEBI" id="CHEBI:17775"/>
    </ligand>
</feature>
<dbReference type="GO" id="GO:0004846">
    <property type="term" value="F:urate oxidase activity"/>
    <property type="evidence" value="ECO:0007669"/>
    <property type="project" value="UniProtKB-EC"/>
</dbReference>
<dbReference type="InterPro" id="IPR002042">
    <property type="entry name" value="Uricase"/>
</dbReference>
<dbReference type="SUPFAM" id="SSF55620">
    <property type="entry name" value="Tetrahydrobiopterin biosynthesis enzymes-like"/>
    <property type="match status" value="2"/>
</dbReference>
<dbReference type="Pfam" id="PF01014">
    <property type="entry name" value="Uricase"/>
    <property type="match status" value="2"/>
</dbReference>
<dbReference type="GO" id="GO:0005777">
    <property type="term" value="C:peroxisome"/>
    <property type="evidence" value="ECO:0007669"/>
    <property type="project" value="UniProtKB-SubCell"/>
</dbReference>
<feature type="binding site" evidence="13">
    <location>
        <position position="230"/>
    </location>
    <ligand>
        <name>5-hydroxyisourate</name>
        <dbReference type="ChEBI" id="CHEBI:18072"/>
    </ligand>
</feature>
<comment type="function">
    <text evidence="1 12 14">Catalyzes the oxidation of uric acid to 5-hydroxyisourate, which is further processed to form (S)-allantoin.</text>
</comment>
<evidence type="ECO:0000256" key="9">
    <source>
        <dbReference type="ARBA" id="ARBA00023140"/>
    </source>
</evidence>
<dbReference type="GO" id="GO:0006145">
    <property type="term" value="P:purine nucleobase catabolic process"/>
    <property type="evidence" value="ECO:0007669"/>
    <property type="project" value="TreeGrafter"/>
</dbReference>
<evidence type="ECO:0000313" key="15">
    <source>
        <dbReference type="Ensembl" id="ENSACCP00020005416.1"/>
    </source>
</evidence>
<reference evidence="15" key="1">
    <citation type="submission" date="2025-08" db="UniProtKB">
        <authorList>
            <consortium name="Ensembl"/>
        </authorList>
    </citation>
    <scope>IDENTIFICATION</scope>
</reference>
<keyword evidence="16" id="KW-1185">Reference proteome</keyword>
<evidence type="ECO:0000256" key="10">
    <source>
        <dbReference type="ARBA" id="ARBA00031317"/>
    </source>
</evidence>
<dbReference type="PRINTS" id="PR00093">
    <property type="entry name" value="URICASE"/>
</dbReference>
<keyword evidence="9 12" id="KW-0576">Peroxisome</keyword>
<evidence type="ECO:0000256" key="13">
    <source>
        <dbReference type="PIRSR" id="PIRSR000241-2"/>
    </source>
</evidence>
<comment type="similarity">
    <text evidence="4 12 14">Belongs to the uricase family.</text>
</comment>
<dbReference type="EC" id="1.7.3.3" evidence="5 12"/>
<feature type="binding site" evidence="13">
    <location>
        <position position="179"/>
    </location>
    <ligand>
        <name>urate</name>
        <dbReference type="ChEBI" id="CHEBI:17775"/>
    </ligand>
</feature>
<evidence type="ECO:0000256" key="2">
    <source>
        <dbReference type="ARBA" id="ARBA00004275"/>
    </source>
</evidence>
<name>A0A663E092_AQUCH</name>
<feature type="binding site" evidence="13">
    <location>
        <position position="63"/>
    </location>
    <ligand>
        <name>urate</name>
        <dbReference type="ChEBI" id="CHEBI:17775"/>
    </ligand>
</feature>
<comment type="catalytic activity">
    <reaction evidence="11 12 14">
        <text>urate + O2 + H2O = 5-hydroxyisourate + H2O2</text>
        <dbReference type="Rhea" id="RHEA:21368"/>
        <dbReference type="ChEBI" id="CHEBI:15377"/>
        <dbReference type="ChEBI" id="CHEBI:15379"/>
        <dbReference type="ChEBI" id="CHEBI:16240"/>
        <dbReference type="ChEBI" id="CHEBI:17775"/>
        <dbReference type="ChEBI" id="CHEBI:18072"/>
        <dbReference type="EC" id="1.7.3.3"/>
    </reaction>
</comment>
<feature type="binding site" evidence="13">
    <location>
        <position position="253"/>
    </location>
    <ligand>
        <name>5-hydroxyisourate</name>
        <dbReference type="ChEBI" id="CHEBI:18072"/>
    </ligand>
</feature>
<feature type="binding site" evidence="13">
    <location>
        <position position="63"/>
    </location>
    <ligand>
        <name>5-hydroxyisourate</name>
        <dbReference type="ChEBI" id="CHEBI:18072"/>
    </ligand>
</feature>
<evidence type="ECO:0000256" key="7">
    <source>
        <dbReference type="ARBA" id="ARBA00022631"/>
    </source>
</evidence>
<dbReference type="NCBIfam" id="TIGR03383">
    <property type="entry name" value="urate_oxi"/>
    <property type="match status" value="1"/>
</dbReference>
<feature type="binding site" evidence="13">
    <location>
        <position position="253"/>
    </location>
    <ligand>
        <name>O2</name>
        <dbReference type="ChEBI" id="CHEBI:15379"/>
    </ligand>
</feature>
<evidence type="ECO:0000256" key="3">
    <source>
        <dbReference type="ARBA" id="ARBA00004831"/>
    </source>
</evidence>
<feature type="binding site" evidence="13">
    <location>
        <position position="162"/>
    </location>
    <ligand>
        <name>5-hydroxyisourate</name>
        <dbReference type="ChEBI" id="CHEBI:18072"/>
    </ligand>
</feature>
<organism evidence="15 16">
    <name type="scientific">Aquila chrysaetos chrysaetos</name>
    <dbReference type="NCBI Taxonomy" id="223781"/>
    <lineage>
        <taxon>Eukaryota</taxon>
        <taxon>Metazoa</taxon>
        <taxon>Chordata</taxon>
        <taxon>Craniata</taxon>
        <taxon>Vertebrata</taxon>
        <taxon>Euteleostomi</taxon>
        <taxon>Archelosauria</taxon>
        <taxon>Archosauria</taxon>
        <taxon>Dinosauria</taxon>
        <taxon>Saurischia</taxon>
        <taxon>Theropoda</taxon>
        <taxon>Coelurosauria</taxon>
        <taxon>Aves</taxon>
        <taxon>Neognathae</taxon>
        <taxon>Neoaves</taxon>
        <taxon>Telluraves</taxon>
        <taxon>Accipitrimorphae</taxon>
        <taxon>Accipitriformes</taxon>
        <taxon>Accipitridae</taxon>
        <taxon>Accipitrinae</taxon>
        <taxon>Aquila</taxon>
    </lineage>
</organism>
<evidence type="ECO:0000256" key="14">
    <source>
        <dbReference type="RuleBase" id="RU004455"/>
    </source>
</evidence>
<feature type="binding site" evidence="13">
    <location>
        <position position="64"/>
    </location>
    <ligand>
        <name>5-hydroxyisourate</name>
        <dbReference type="ChEBI" id="CHEBI:18072"/>
    </ligand>
</feature>
<dbReference type="AlphaFoldDB" id="A0A663E092"/>
<feature type="binding site" evidence="13">
    <location>
        <position position="253"/>
    </location>
    <ligand>
        <name>urate</name>
        <dbReference type="ChEBI" id="CHEBI:17775"/>
    </ligand>
</feature>
<feature type="binding site" evidence="13">
    <location>
        <position position="162"/>
    </location>
    <ligand>
        <name>urate</name>
        <dbReference type="ChEBI" id="CHEBI:17775"/>
    </ligand>
</feature>
<protein>
    <recommendedName>
        <fullName evidence="6 12">Uricase</fullName>
        <ecNumber evidence="5 12">1.7.3.3</ecNumber>
    </recommendedName>
    <alternativeName>
        <fullName evidence="10 12">Urate oxidase</fullName>
    </alternativeName>
</protein>